<keyword evidence="5" id="KW-0472">Membrane</keyword>
<feature type="domain" description="CUB" evidence="6">
    <location>
        <begin position="130"/>
        <end position="258"/>
    </location>
</feature>
<keyword evidence="8" id="KW-1185">Reference proteome</keyword>
<evidence type="ECO:0000256" key="1">
    <source>
        <dbReference type="ARBA" id="ARBA00022441"/>
    </source>
</evidence>
<dbReference type="Pfam" id="PF24981">
    <property type="entry name" value="Beta-prop_ATRN-LZTR1"/>
    <property type="match status" value="1"/>
</dbReference>
<feature type="compositionally biased region" description="Low complexity" evidence="4">
    <location>
        <begin position="1007"/>
        <end position="1020"/>
    </location>
</feature>
<name>A0A9P6N2T8_9FUNG</name>
<keyword evidence="5" id="KW-0812">Transmembrane</keyword>
<comment type="caution">
    <text evidence="7">The sequence shown here is derived from an EMBL/GenBank/DDBJ whole genome shotgun (WGS) entry which is preliminary data.</text>
</comment>
<dbReference type="Proteomes" id="UP000703661">
    <property type="component" value="Unassembled WGS sequence"/>
</dbReference>
<evidence type="ECO:0000256" key="5">
    <source>
        <dbReference type="SAM" id="Phobius"/>
    </source>
</evidence>
<feature type="region of interest" description="Disordered" evidence="4">
    <location>
        <begin position="1439"/>
        <end position="1486"/>
    </location>
</feature>
<feature type="region of interest" description="Disordered" evidence="4">
    <location>
        <begin position="1107"/>
        <end position="1155"/>
    </location>
</feature>
<dbReference type="PANTHER" id="PTHR46376:SF1">
    <property type="entry name" value="LEUCINE-ZIPPER-LIKE TRANSCRIPTIONAL REGULATOR 1"/>
    <property type="match status" value="1"/>
</dbReference>
<feature type="region of interest" description="Disordered" evidence="4">
    <location>
        <begin position="1006"/>
        <end position="1095"/>
    </location>
</feature>
<keyword evidence="3" id="KW-1015">Disulfide bond</keyword>
<reference evidence="7" key="1">
    <citation type="journal article" date="2020" name="Fungal Divers.">
        <title>Resolving the Mortierellaceae phylogeny through synthesis of multi-gene phylogenetics and phylogenomics.</title>
        <authorList>
            <person name="Vandepol N."/>
            <person name="Liber J."/>
            <person name="Desiro A."/>
            <person name="Na H."/>
            <person name="Kennedy M."/>
            <person name="Barry K."/>
            <person name="Grigoriev I.V."/>
            <person name="Miller A.N."/>
            <person name="O'Donnell K."/>
            <person name="Stajich J.E."/>
            <person name="Bonito G."/>
        </authorList>
    </citation>
    <scope>NUCLEOTIDE SEQUENCE</scope>
    <source>
        <strain evidence="7">NRRL 2769</strain>
    </source>
</reference>
<dbReference type="SMART" id="SM00612">
    <property type="entry name" value="Kelch"/>
    <property type="match status" value="3"/>
</dbReference>
<dbReference type="CDD" id="cd00041">
    <property type="entry name" value="CUB"/>
    <property type="match status" value="1"/>
</dbReference>
<accession>A0A9P6N2T8</accession>
<dbReference type="InterPro" id="IPR015915">
    <property type="entry name" value="Kelch-typ_b-propeller"/>
</dbReference>
<feature type="compositionally biased region" description="Basic and acidic residues" evidence="4">
    <location>
        <begin position="1137"/>
        <end position="1146"/>
    </location>
</feature>
<sequence>MARQWHLYWARYCLVLFGSFLFLAILQRSNSDKAYSWATHAASARGLTHGTSRIDIRSQESDMNNPNALHNVQQRNVGESIYSHSDKTFQRREVVRDVIEEGEEELPPANSWISNSRILSYQLTVASTICDSGSLQMQGPAWNGTFESNSSDGVYPSQNRTCTWTLQAISNATGPDGSGKNVVPYVIAVSFSRPIQLVCGLDYLTLYDGADTTAPVLARLCGNTTPIIYSTGSQLTAVFSSQAESPGSYGFTATWASVNTAGFKDFTPRSQHAMAYDPDKDMVYIMGGTSLRYRYMWDLLTYTFATNKWNKITVNSRSPDPRYGHYAFVYNGDLYIYGGVTGIGGNTEVWKFNGKVWTLLPANIDQIPAGRSGSACVVVANNSSAKLYVFGGLDPGGVASRDLNAYDLNTGVWSKFNYQNSVGLFGASAVYHLATDSIYFFGGMVNETTRNVITYQYRITQDQWYALAPRVDPLTATPVVNGNGTLDPSKYFNMTTSDSDDEDGDDIVSSPYTMPEYFPPVMYDPLTTVWTPAGLMGYDSVVMYGGMRPFGPGVDENDQACFSKSFSIYDLSCQKWISFDVADSDSVINGRANHTMALRPPGSLGGSKTAWTAYIFGGFDGVDHADMLNFTLNVVDPTPGVTNNCRALRWCSLYDDCQNCSPRYCSYVKGLCLFDTDKAKGGGYLLGSATDVPRNGTIQSLIKERPDLASHVLTPQNCPARTILNLANPYSGTMQPGQEMTFKIYVDAHDLDIQFEIRTLPTSALNFKTLNVWEGFMNMYWRADHGLSDGTWDGVSEVSSPIPPDVATSDNITLGDYPVITATGGLNASELMNRWIKYEGLDDSELSSAKRENSSYIYFPASDPRRFSGDYVFSLTNYNPTALSFSVTVTLLDHPTLVNETTGAPFNMATLGFFMLGFVFAIVLLIFLARKVRQLIEDRDASHRAAEMELLEDEENNRNGGGVICRLGESKLTKKPIYRIVVGVQDLEKYVSVISGNTLRHRMVRADGSSSKSGHNNNNDNDNDNDNDNSKNKSRSCSKSSVVPQIAGREEYSVEQNRRPRARSDFIRDIGSTPLPLTTTEGLIASPSQRGSMSVEDLSGTVASTVGSDMAMNPNQAEDARAGCEEDASSQLTDQTLGKDKTKLGQDSDSNNENNILRLNTQQGGLMRGWSLKGLGRTTSFRRNQNNYNCEEREALTSQESLEEDERASHSSSGFYDSEQEIVDLGALSAQTDLHKIRREQLEKHQGEVEEGVSGINWKRNPIKVQPLSIEPLPFHAGLVPRTGRNLRRYQKYLARRQRRQQSSKSLQDSEPARMGARAAEHGSRMPNRAHTDNNGIRSTNLCRTSSKNHPTTSMSSSQRLPPKQVRASRSQGSLREVHKVASQMTMRTNPDSLGTKDPKLVRSKSLAVNGVLARDRWFESKPEDDLEAGIELKQLVSSMKNTSHESDGLPGSPIVSSQNQQPQQQQQKEGTQDQNPPSESPKRKLIKMRGHQEYEPGPLLAMNYLIVFPGDTGSRRVRQQGDFRRSKKTPASMTKGQTGVDDIGGDSNVKESLGPEDENDDTLYNTDLRLPPMAIGTIFVPDPVRWWAYDAKRVLDRQKFERQMKRMQRLKEREMRLQSPQHAKTR</sequence>
<proteinExistence type="predicted"/>
<dbReference type="OrthoDB" id="10251809at2759"/>
<evidence type="ECO:0000259" key="6">
    <source>
        <dbReference type="PROSITE" id="PS01180"/>
    </source>
</evidence>
<dbReference type="GO" id="GO:0005794">
    <property type="term" value="C:Golgi apparatus"/>
    <property type="evidence" value="ECO:0007669"/>
    <property type="project" value="TreeGrafter"/>
</dbReference>
<evidence type="ECO:0000256" key="2">
    <source>
        <dbReference type="ARBA" id="ARBA00022737"/>
    </source>
</evidence>
<gene>
    <name evidence="7" type="primary">MEGF8</name>
    <name evidence="7" type="ORF">BGZ80_001925</name>
</gene>
<dbReference type="PANTHER" id="PTHR46376">
    <property type="entry name" value="LEUCINE-ZIPPER-LIKE TRANSCRIPTIONAL REGULATOR 1"/>
    <property type="match status" value="1"/>
</dbReference>
<keyword evidence="2" id="KW-0677">Repeat</keyword>
<feature type="compositionally biased region" description="Basic and acidic residues" evidence="4">
    <location>
        <begin position="1048"/>
        <end position="1068"/>
    </location>
</feature>
<evidence type="ECO:0000313" key="8">
    <source>
        <dbReference type="Proteomes" id="UP000703661"/>
    </source>
</evidence>
<dbReference type="Gene3D" id="2.60.120.290">
    <property type="entry name" value="Spermadhesin, CUB domain"/>
    <property type="match status" value="1"/>
</dbReference>
<protein>
    <submittedName>
        <fullName evidence="7">Multiple epidermal growth factor-like domains protein 8</fullName>
    </submittedName>
</protein>
<feature type="region of interest" description="Disordered" evidence="4">
    <location>
        <begin position="1516"/>
        <end position="1566"/>
    </location>
</feature>
<dbReference type="InterPro" id="IPR035914">
    <property type="entry name" value="Sperma_CUB_dom_sf"/>
</dbReference>
<feature type="compositionally biased region" description="Polar residues" evidence="4">
    <location>
        <begin position="1333"/>
        <end position="1360"/>
    </location>
</feature>
<dbReference type="PROSITE" id="PS01180">
    <property type="entry name" value="CUB"/>
    <property type="match status" value="1"/>
</dbReference>
<feature type="transmembrane region" description="Helical" evidence="5">
    <location>
        <begin position="908"/>
        <end position="929"/>
    </location>
</feature>
<dbReference type="Gene3D" id="2.120.10.80">
    <property type="entry name" value="Kelch-type beta propeller"/>
    <property type="match status" value="2"/>
</dbReference>
<dbReference type="SMART" id="SM00042">
    <property type="entry name" value="CUB"/>
    <property type="match status" value="1"/>
</dbReference>
<feature type="compositionally biased region" description="Low complexity" evidence="4">
    <location>
        <begin position="1459"/>
        <end position="1475"/>
    </location>
</feature>
<dbReference type="Pfam" id="PF00431">
    <property type="entry name" value="CUB"/>
    <property type="match status" value="1"/>
</dbReference>
<dbReference type="InterPro" id="IPR000859">
    <property type="entry name" value="CUB_dom"/>
</dbReference>
<dbReference type="InterPro" id="IPR006652">
    <property type="entry name" value="Kelch_1"/>
</dbReference>
<keyword evidence="5" id="KW-1133">Transmembrane helix</keyword>
<feature type="compositionally biased region" description="Polar residues" evidence="4">
    <location>
        <begin position="1075"/>
        <end position="1092"/>
    </location>
</feature>
<dbReference type="InterPro" id="IPR051568">
    <property type="entry name" value="LZTR1/Attractin"/>
</dbReference>
<evidence type="ECO:0000256" key="3">
    <source>
        <dbReference type="ARBA" id="ARBA00023157"/>
    </source>
</evidence>
<dbReference type="SUPFAM" id="SSF117281">
    <property type="entry name" value="Kelch motif"/>
    <property type="match status" value="1"/>
</dbReference>
<dbReference type="SUPFAM" id="SSF49854">
    <property type="entry name" value="Spermadhesin, CUB domain"/>
    <property type="match status" value="1"/>
</dbReference>
<evidence type="ECO:0000313" key="7">
    <source>
        <dbReference type="EMBL" id="KAG0021666.1"/>
    </source>
</evidence>
<feature type="region of interest" description="Disordered" evidence="4">
    <location>
        <begin position="1295"/>
        <end position="1380"/>
    </location>
</feature>
<organism evidence="7 8">
    <name type="scientific">Entomortierella chlamydospora</name>
    <dbReference type="NCBI Taxonomy" id="101097"/>
    <lineage>
        <taxon>Eukaryota</taxon>
        <taxon>Fungi</taxon>
        <taxon>Fungi incertae sedis</taxon>
        <taxon>Mucoromycota</taxon>
        <taxon>Mortierellomycotina</taxon>
        <taxon>Mortierellomycetes</taxon>
        <taxon>Mortierellales</taxon>
        <taxon>Mortierellaceae</taxon>
        <taxon>Entomortierella</taxon>
    </lineage>
</organism>
<feature type="region of interest" description="Disordered" evidence="4">
    <location>
        <begin position="1194"/>
        <end position="1215"/>
    </location>
</feature>
<dbReference type="InterPro" id="IPR056737">
    <property type="entry name" value="Beta-prop_ATRN-MKLN-like"/>
</dbReference>
<dbReference type="EMBL" id="JAAAID010000146">
    <property type="protein sequence ID" value="KAG0021666.1"/>
    <property type="molecule type" value="Genomic_DNA"/>
</dbReference>
<keyword evidence="1" id="KW-0880">Kelch repeat</keyword>
<evidence type="ECO:0000256" key="4">
    <source>
        <dbReference type="SAM" id="MobiDB-lite"/>
    </source>
</evidence>